<organism evidence="2">
    <name type="scientific">Treponema denticola H-22</name>
    <dbReference type="NCBI Taxonomy" id="999432"/>
    <lineage>
        <taxon>Bacteria</taxon>
        <taxon>Pseudomonadati</taxon>
        <taxon>Spirochaetota</taxon>
        <taxon>Spirochaetia</taxon>
        <taxon>Spirochaetales</taxon>
        <taxon>Treponemataceae</taxon>
        <taxon>Treponema</taxon>
    </lineage>
</organism>
<dbReference type="Pfam" id="PF13306">
    <property type="entry name" value="LRR_5"/>
    <property type="match status" value="1"/>
</dbReference>
<dbReference type="InterPro" id="IPR032675">
    <property type="entry name" value="LRR_dom_sf"/>
</dbReference>
<dbReference type="Proteomes" id="UP000011705">
    <property type="component" value="Chromosome"/>
</dbReference>
<evidence type="ECO:0000256" key="1">
    <source>
        <dbReference type="SAM" id="SignalP"/>
    </source>
</evidence>
<dbReference type="RefSeq" id="WP_002684135.1">
    <property type="nucleotide sequence ID" value="NZ_CM001795.1"/>
</dbReference>
<evidence type="ECO:0008006" key="3">
    <source>
        <dbReference type="Google" id="ProtNLM"/>
    </source>
</evidence>
<protein>
    <recommendedName>
        <fullName evidence="3">Leucine-rich repeat domain-containing protein</fullName>
    </recommendedName>
</protein>
<keyword evidence="1" id="KW-0732">Signal</keyword>
<gene>
    <name evidence="2" type="ORF">HMPREF9726_01144</name>
</gene>
<feature type="signal peptide" evidence="1">
    <location>
        <begin position="1"/>
        <end position="20"/>
    </location>
</feature>
<name>A0A0E2EHT1_TREDN</name>
<evidence type="ECO:0000313" key="2">
    <source>
        <dbReference type="EMBL" id="EMB33764.1"/>
    </source>
</evidence>
<dbReference type="EMBL" id="AGDV01000010">
    <property type="protein sequence ID" value="EMB33764.1"/>
    <property type="molecule type" value="Genomic_DNA"/>
</dbReference>
<dbReference type="AlphaFoldDB" id="A0A0E2EHT1"/>
<dbReference type="HOGENOM" id="CLU_959571_0_0_12"/>
<feature type="chain" id="PRO_5002393821" description="Leucine-rich repeat domain-containing protein" evidence="1">
    <location>
        <begin position="21"/>
        <end position="290"/>
    </location>
</feature>
<proteinExistence type="predicted"/>
<dbReference type="PROSITE" id="PS51257">
    <property type="entry name" value="PROKAR_LIPOPROTEIN"/>
    <property type="match status" value="1"/>
</dbReference>
<dbReference type="InterPro" id="IPR026906">
    <property type="entry name" value="LRR_5"/>
</dbReference>
<dbReference type="Gene3D" id="3.80.10.10">
    <property type="entry name" value="Ribonuclease Inhibitor"/>
    <property type="match status" value="1"/>
</dbReference>
<sequence>MYKKPIEIFMMLFGMLVVLASCNEDGNTNTSKQVKNAKPWTADYFQYELTGDGTGVVITGFRQGAYEEKANSQGKMFYMPKSNVLYFPAEIENLPVKGICFTQKRMSRLANENGDGDEIPWDLVIIPDTVEFVTSTYNVNIVRICAKKIVPGKKAVYGYGNEKGLSSKKPYPNNPDYEFFFLEEFVVPDTVKQKLGAYHKFNGTTVIIPDRIEELKDFSSDTLKSITFPKNLKKINGNYGEGFSYCRNLTEIIIPDEIKQIEFDWCSFKGTHLTLKTQAKLKELGYTGSF</sequence>
<comment type="caution">
    <text evidence="2">The sequence shown here is derived from an EMBL/GenBank/DDBJ whole genome shotgun (WGS) entry which is preliminary data.</text>
</comment>
<reference evidence="2" key="1">
    <citation type="submission" date="2012-01" db="EMBL/GenBank/DDBJ databases">
        <title>The Genome Sequence of Treponema denticola H-22.</title>
        <authorList>
            <consortium name="The Broad Institute Genome Sequencing Platform"/>
            <person name="Earl A."/>
            <person name="Ward D."/>
            <person name="Feldgarden M."/>
            <person name="Gevers D."/>
            <person name="Blanton J.M."/>
            <person name="Fenno C.J."/>
            <person name="Baranova O.V."/>
            <person name="Mathney J."/>
            <person name="Dewhirst F.E."/>
            <person name="Izard J."/>
            <person name="Young S.K."/>
            <person name="Zeng Q."/>
            <person name="Gargeya S."/>
            <person name="Fitzgerald M."/>
            <person name="Haas B."/>
            <person name="Abouelleil A."/>
            <person name="Alvarado L."/>
            <person name="Arachchi H.M."/>
            <person name="Berlin A."/>
            <person name="Chapman S.B."/>
            <person name="Gearin G."/>
            <person name="Goldberg J."/>
            <person name="Griggs A."/>
            <person name="Gujja S."/>
            <person name="Hansen M."/>
            <person name="Heiman D."/>
            <person name="Howarth C."/>
            <person name="Larimer J."/>
            <person name="Lui A."/>
            <person name="MacDonald P.J.P."/>
            <person name="McCowen C."/>
            <person name="Montmayeur A."/>
            <person name="Murphy C."/>
            <person name="Neiman D."/>
            <person name="Pearson M."/>
            <person name="Priest M."/>
            <person name="Roberts A."/>
            <person name="Saif S."/>
            <person name="Shea T."/>
            <person name="Sisk P."/>
            <person name="Stolte C."/>
            <person name="Sykes S."/>
            <person name="Wortman J."/>
            <person name="Nusbaum C."/>
            <person name="Birren B."/>
        </authorList>
    </citation>
    <scope>NUCLEOTIDE SEQUENCE [LARGE SCALE GENOMIC DNA]</scope>
    <source>
        <strain evidence="2">H-22</strain>
    </source>
</reference>
<dbReference type="PATRIC" id="fig|999432.5.peg.1193"/>
<accession>A0A0E2EHT1</accession>